<dbReference type="Proteomes" id="UP001229486">
    <property type="component" value="Unassembled WGS sequence"/>
</dbReference>
<dbReference type="SUPFAM" id="SSF56601">
    <property type="entry name" value="beta-lactamase/transpeptidase-like"/>
    <property type="match status" value="1"/>
</dbReference>
<dbReference type="Pfam" id="PF00144">
    <property type="entry name" value="Beta-lactamase"/>
    <property type="match status" value="1"/>
</dbReference>
<protein>
    <submittedName>
        <fullName evidence="3">CubicO group peptidase (Beta-lactamase class C family)</fullName>
    </submittedName>
</protein>
<dbReference type="AlphaFoldDB" id="A0AB73IU00"/>
<feature type="signal peptide" evidence="1">
    <location>
        <begin position="1"/>
        <end position="24"/>
    </location>
</feature>
<evidence type="ECO:0000256" key="1">
    <source>
        <dbReference type="SAM" id="SignalP"/>
    </source>
</evidence>
<dbReference type="PANTHER" id="PTHR43283:SF14">
    <property type="entry name" value="BLL8153 PROTEIN"/>
    <property type="match status" value="1"/>
</dbReference>
<evidence type="ECO:0000259" key="2">
    <source>
        <dbReference type="Pfam" id="PF00144"/>
    </source>
</evidence>
<keyword evidence="1" id="KW-0732">Signal</keyword>
<evidence type="ECO:0000313" key="4">
    <source>
        <dbReference type="Proteomes" id="UP001229486"/>
    </source>
</evidence>
<organism evidence="3 4">
    <name type="scientific">Paraburkholderia caledonica</name>
    <dbReference type="NCBI Taxonomy" id="134536"/>
    <lineage>
        <taxon>Bacteria</taxon>
        <taxon>Pseudomonadati</taxon>
        <taxon>Pseudomonadota</taxon>
        <taxon>Betaproteobacteria</taxon>
        <taxon>Burkholderiales</taxon>
        <taxon>Burkholderiaceae</taxon>
        <taxon>Paraburkholderia</taxon>
    </lineage>
</organism>
<dbReference type="Gene3D" id="3.40.710.10">
    <property type="entry name" value="DD-peptidase/beta-lactamase superfamily"/>
    <property type="match status" value="1"/>
</dbReference>
<comment type="caution">
    <text evidence="3">The sequence shown here is derived from an EMBL/GenBank/DDBJ whole genome shotgun (WGS) entry which is preliminary data.</text>
</comment>
<dbReference type="InterPro" id="IPR012338">
    <property type="entry name" value="Beta-lactam/transpept-like"/>
</dbReference>
<feature type="domain" description="Beta-lactamase-related" evidence="2">
    <location>
        <begin position="107"/>
        <end position="393"/>
    </location>
</feature>
<dbReference type="InterPro" id="IPR050789">
    <property type="entry name" value="Diverse_Enzym_Activities"/>
</dbReference>
<gene>
    <name evidence="3" type="ORF">J2793_006972</name>
</gene>
<accession>A0AB73IU00</accession>
<evidence type="ECO:0000313" key="3">
    <source>
        <dbReference type="EMBL" id="MDP9651497.1"/>
    </source>
</evidence>
<sequence length="424" mass="46946">MHPLCRFAFALPVALIAASMPVFGEDHQSANPVYSKTGPDAQGYGQNLGYPVGLPLLRQPYMVGNYSHYDSLHPSHLVAKAEKPSPFERASTELQVSYRYKDQTLTVQDYLARNPTTGLLIAKGNSILFEHYQYSRNDEQRFMSESMAKTFVSMLVGVAVAEHKIRTIDDTVETYVPELQHTEIGTTSIRALLHMASGIQYTQSYSKTDDNAKLHELLLSPTGPGPIATVKTFNTRVAEPESVFSYASLDTEVLGLVLTRSTGMSLSEYLQTRVWQPMGAEADARWIVDNTGQEIASCCFNATLRDYARFGLMLAHDGSFNDRQIIPRQWVLDATRPANPGSFLALGKGEHPSGYGYQVWLLSGKRRMFALEGVYGQRIFIDPESGLVLVHTAVRTQAVGSPGEAELHALWNGLIKEYGTSLPM</sequence>
<dbReference type="PANTHER" id="PTHR43283">
    <property type="entry name" value="BETA-LACTAMASE-RELATED"/>
    <property type="match status" value="1"/>
</dbReference>
<reference evidence="3" key="1">
    <citation type="submission" date="2023-07" db="EMBL/GenBank/DDBJ databases">
        <title>Sorghum-associated microbial communities from plants grown in Nebraska, USA.</title>
        <authorList>
            <person name="Schachtman D."/>
        </authorList>
    </citation>
    <scope>NUCLEOTIDE SEQUENCE</scope>
    <source>
        <strain evidence="3">DS1061</strain>
    </source>
</reference>
<dbReference type="InterPro" id="IPR001466">
    <property type="entry name" value="Beta-lactam-related"/>
</dbReference>
<dbReference type="RefSeq" id="WP_392396093.1">
    <property type="nucleotide sequence ID" value="NZ_JAURTK010000021.1"/>
</dbReference>
<dbReference type="EMBL" id="JAURTK010000021">
    <property type="protein sequence ID" value="MDP9651497.1"/>
    <property type="molecule type" value="Genomic_DNA"/>
</dbReference>
<feature type="chain" id="PRO_5044491828" evidence="1">
    <location>
        <begin position="25"/>
        <end position="424"/>
    </location>
</feature>
<proteinExistence type="predicted"/>
<name>A0AB73IU00_9BURK</name>